<feature type="transmembrane region" description="Helical" evidence="1">
    <location>
        <begin position="7"/>
        <end position="28"/>
    </location>
</feature>
<evidence type="ECO:0000256" key="1">
    <source>
        <dbReference type="SAM" id="Phobius"/>
    </source>
</evidence>
<sequence>MTRLQYIIVSFMLWALGIELAGILIWNIAAAGMFSLSLVAIPATILVLIFFFAIGASAIITRRAVRRRSARGDFA</sequence>
<keyword evidence="1" id="KW-0472">Membrane</keyword>
<accession>A0A4R6FBG1</accession>
<dbReference type="Proteomes" id="UP000295493">
    <property type="component" value="Unassembled WGS sequence"/>
</dbReference>
<keyword evidence="1" id="KW-0812">Transmembrane</keyword>
<name>A0A4R6FBG1_9SPHN</name>
<keyword evidence="3" id="KW-1185">Reference proteome</keyword>
<organism evidence="2 3">
    <name type="scientific">Stakelama pacifica</name>
    <dbReference type="NCBI Taxonomy" id="517720"/>
    <lineage>
        <taxon>Bacteria</taxon>
        <taxon>Pseudomonadati</taxon>
        <taxon>Pseudomonadota</taxon>
        <taxon>Alphaproteobacteria</taxon>
        <taxon>Sphingomonadales</taxon>
        <taxon>Sphingomonadaceae</taxon>
        <taxon>Stakelama</taxon>
    </lineage>
</organism>
<dbReference type="AlphaFoldDB" id="A0A4R6FBG1"/>
<keyword evidence="1" id="KW-1133">Transmembrane helix</keyword>
<feature type="transmembrane region" description="Helical" evidence="1">
    <location>
        <begin position="34"/>
        <end position="61"/>
    </location>
</feature>
<comment type="caution">
    <text evidence="2">The sequence shown here is derived from an EMBL/GenBank/DDBJ whole genome shotgun (WGS) entry which is preliminary data.</text>
</comment>
<reference evidence="2 3" key="1">
    <citation type="submission" date="2019-03" db="EMBL/GenBank/DDBJ databases">
        <title>Genomic Encyclopedia of Type Strains, Phase IV (KMG-IV): sequencing the most valuable type-strain genomes for metagenomic binning, comparative biology and taxonomic classification.</title>
        <authorList>
            <person name="Goeker M."/>
        </authorList>
    </citation>
    <scope>NUCLEOTIDE SEQUENCE [LARGE SCALE GENOMIC DNA]</scope>
    <source>
        <strain evidence="2 3">DSM 25059</strain>
    </source>
</reference>
<dbReference type="EMBL" id="SNWD01000022">
    <property type="protein sequence ID" value="TDN77910.1"/>
    <property type="molecule type" value="Genomic_DNA"/>
</dbReference>
<evidence type="ECO:0000313" key="3">
    <source>
        <dbReference type="Proteomes" id="UP000295493"/>
    </source>
</evidence>
<dbReference type="RefSeq" id="WP_133497129.1">
    <property type="nucleotide sequence ID" value="NZ_BMLU01000023.1"/>
</dbReference>
<protein>
    <submittedName>
        <fullName evidence="2">Uncharacterized protein</fullName>
    </submittedName>
</protein>
<evidence type="ECO:0000313" key="2">
    <source>
        <dbReference type="EMBL" id="TDN77910.1"/>
    </source>
</evidence>
<gene>
    <name evidence="2" type="ORF">EV664_12218</name>
</gene>
<proteinExistence type="predicted"/>